<protein>
    <submittedName>
        <fullName evidence="3">Tripartite tricarboxylate transporter substrate binding protein</fullName>
    </submittedName>
</protein>
<dbReference type="AlphaFoldDB" id="A0A368L0K2"/>
<feature type="chain" id="PRO_5017084823" evidence="2">
    <location>
        <begin position="22"/>
        <end position="326"/>
    </location>
</feature>
<dbReference type="EMBL" id="QPGB01000004">
    <property type="protein sequence ID" value="RCS57091.1"/>
    <property type="molecule type" value="Genomic_DNA"/>
</dbReference>
<comment type="similarity">
    <text evidence="1">Belongs to the UPF0065 (bug) family.</text>
</comment>
<dbReference type="InterPro" id="IPR005064">
    <property type="entry name" value="BUG"/>
</dbReference>
<dbReference type="PANTHER" id="PTHR42928:SF5">
    <property type="entry name" value="BLR1237 PROTEIN"/>
    <property type="match status" value="1"/>
</dbReference>
<sequence>MLKTLFAAILITLAHYPTLTAASEAYPTKPIKFIVPYPPGGPLDTTARILADKLRDSLAQPVIVENRPGAGGNIGADQVAKANADGYTIGIGAVATHAINPSLFAKMPYNAQKDFTPLSLIAQVPNVLVMNTEVATKLNIRTAQDLIQYARANPGRLNYASGGNGSGGHLAGELFKAAAKVSAVHIPYQGASPAQLGLIAGQTDFMFDNLASANANIQAGKLKPLAVTSAQRQAGLDVPSLQELGFSGLEINTWWGVFAPANLPPVITQRLVTEIHKALAQPDLKERFAKLGASPSPMAPDAFARFIQQEATKYAKVIQSAGIKPD</sequence>
<reference evidence="3 4" key="1">
    <citation type="journal article" date="2018" name="Int. J. Syst. Evol. Microbiol.">
        <title>Parvibium lacunae gen. nov., sp. nov., a new member of the family Alcaligenaceae isolated from a freshwater pond.</title>
        <authorList>
            <person name="Chen W.M."/>
            <person name="Xie P.B."/>
            <person name="Hsu M.Y."/>
            <person name="Sheu S.Y."/>
        </authorList>
    </citation>
    <scope>NUCLEOTIDE SEQUENCE [LARGE SCALE GENOMIC DNA]</scope>
    <source>
        <strain evidence="3 4">KMB9</strain>
    </source>
</reference>
<feature type="signal peptide" evidence="2">
    <location>
        <begin position="1"/>
        <end position="21"/>
    </location>
</feature>
<dbReference type="PIRSF" id="PIRSF017082">
    <property type="entry name" value="YflP"/>
    <property type="match status" value="1"/>
</dbReference>
<comment type="caution">
    <text evidence="3">The sequence shown here is derived from an EMBL/GenBank/DDBJ whole genome shotgun (WGS) entry which is preliminary data.</text>
</comment>
<dbReference type="PANTHER" id="PTHR42928">
    <property type="entry name" value="TRICARBOXYLATE-BINDING PROTEIN"/>
    <property type="match status" value="1"/>
</dbReference>
<dbReference type="Gene3D" id="3.40.190.10">
    <property type="entry name" value="Periplasmic binding protein-like II"/>
    <property type="match status" value="1"/>
</dbReference>
<keyword evidence="4" id="KW-1185">Reference proteome</keyword>
<accession>A0A368L0K2</accession>
<dbReference type="OrthoDB" id="8678477at2"/>
<evidence type="ECO:0000256" key="2">
    <source>
        <dbReference type="SAM" id="SignalP"/>
    </source>
</evidence>
<organism evidence="3 4">
    <name type="scientific">Parvibium lacunae</name>
    <dbReference type="NCBI Taxonomy" id="1888893"/>
    <lineage>
        <taxon>Bacteria</taxon>
        <taxon>Pseudomonadati</taxon>
        <taxon>Pseudomonadota</taxon>
        <taxon>Betaproteobacteria</taxon>
        <taxon>Burkholderiales</taxon>
        <taxon>Alcaligenaceae</taxon>
        <taxon>Parvibium</taxon>
    </lineage>
</organism>
<evidence type="ECO:0000256" key="1">
    <source>
        <dbReference type="ARBA" id="ARBA00006987"/>
    </source>
</evidence>
<dbReference type="CDD" id="cd13578">
    <property type="entry name" value="PBP2_Bug27"/>
    <property type="match status" value="1"/>
</dbReference>
<dbReference type="RefSeq" id="WP_114403232.1">
    <property type="nucleotide sequence ID" value="NZ_QPGB01000004.1"/>
</dbReference>
<dbReference type="Pfam" id="PF03401">
    <property type="entry name" value="TctC"/>
    <property type="match status" value="1"/>
</dbReference>
<name>A0A368L0K2_9BURK</name>
<gene>
    <name evidence="3" type="ORF">DU000_09820</name>
</gene>
<dbReference type="SUPFAM" id="SSF53850">
    <property type="entry name" value="Periplasmic binding protein-like II"/>
    <property type="match status" value="1"/>
</dbReference>
<evidence type="ECO:0000313" key="3">
    <source>
        <dbReference type="EMBL" id="RCS57091.1"/>
    </source>
</evidence>
<keyword evidence="2" id="KW-0732">Signal</keyword>
<dbReference type="InterPro" id="IPR042100">
    <property type="entry name" value="Bug_dom1"/>
</dbReference>
<proteinExistence type="inferred from homology"/>
<evidence type="ECO:0000313" key="4">
    <source>
        <dbReference type="Proteomes" id="UP000252357"/>
    </source>
</evidence>
<dbReference type="Gene3D" id="3.40.190.150">
    <property type="entry name" value="Bordetella uptake gene, domain 1"/>
    <property type="match status" value="1"/>
</dbReference>
<dbReference type="Proteomes" id="UP000252357">
    <property type="component" value="Unassembled WGS sequence"/>
</dbReference>